<feature type="region of interest" description="Disordered" evidence="4">
    <location>
        <begin position="255"/>
        <end position="298"/>
    </location>
</feature>
<name>A0A8B8G647_9HEMI</name>
<dbReference type="GO" id="GO:0000978">
    <property type="term" value="F:RNA polymerase II cis-regulatory region sequence-specific DNA binding"/>
    <property type="evidence" value="ECO:0007669"/>
    <property type="project" value="TreeGrafter"/>
</dbReference>
<evidence type="ECO:0000256" key="2">
    <source>
        <dbReference type="ARBA" id="ARBA00023125"/>
    </source>
</evidence>
<dbReference type="Gene3D" id="1.20.5.170">
    <property type="match status" value="1"/>
</dbReference>
<dbReference type="RefSeq" id="XP_025418705.1">
    <property type="nucleotide sequence ID" value="XM_025562920.1"/>
</dbReference>
<dbReference type="PANTHER" id="PTHR23351">
    <property type="entry name" value="FOS TRANSCRIPTION FACTOR-RELATED"/>
    <property type="match status" value="1"/>
</dbReference>
<dbReference type="PROSITE" id="PS50217">
    <property type="entry name" value="BZIP"/>
    <property type="match status" value="1"/>
</dbReference>
<evidence type="ECO:0000313" key="7">
    <source>
        <dbReference type="RefSeq" id="XP_025418704.1"/>
    </source>
</evidence>
<evidence type="ECO:0000313" key="9">
    <source>
        <dbReference type="RefSeq" id="XP_025418706.1"/>
    </source>
</evidence>
<proteinExistence type="predicted"/>
<dbReference type="CDD" id="cd14722">
    <property type="entry name" value="bZIP_ATF3"/>
    <property type="match status" value="1"/>
</dbReference>
<evidence type="ECO:0000313" key="8">
    <source>
        <dbReference type="RefSeq" id="XP_025418705.1"/>
    </source>
</evidence>
<evidence type="ECO:0000313" key="6">
    <source>
        <dbReference type="Proteomes" id="UP000694846"/>
    </source>
</evidence>
<dbReference type="InterPro" id="IPR004827">
    <property type="entry name" value="bZIP"/>
</dbReference>
<keyword evidence="3" id="KW-0804">Transcription</keyword>
<evidence type="ECO:0000256" key="3">
    <source>
        <dbReference type="ARBA" id="ARBA00023163"/>
    </source>
</evidence>
<sequence length="424" mass="45365">MTSYPTAGGSDKHAATATAQPSQPLAHGCGPMPNTPDVINSIMSMMGPFEHFSGGGCGVSTASDDSSGSTCSPVSPPRMQSICSSLLIKEELKLAIQSKQRIAAAGNTTLVAARGGISSGGLAAVAATASSAGSAASSPGGGGQAKKRRAADEESHDDDDDDDNDEDGDGDDVSSHGEGLTAEDEERRKRRRERNKIAATKCRLKKREKTTNLMQESSVLETKNYDLKTQIQELESQRNELMKMLTAHPCTRRMPNQHRQHHQHLQHHHQQQPSHHQHQQQQPSHQLHQQQQQQQQHREQYVAELYTNDPYRQHHHVAAEPPILKDAMFNGGYVPAAVAPVAVQADRPTSAYHQRPATTTAASVATFHYPVAGAHVGGGGGVMGGGGVYASCVDDLYGFNKDLIGGGGGGPPDLSHQYYDQGIC</sequence>
<reference evidence="7 8" key="1">
    <citation type="submission" date="2025-04" db="UniProtKB">
        <authorList>
            <consortium name="RefSeq"/>
        </authorList>
    </citation>
    <scope>IDENTIFICATION</scope>
    <source>
        <tissue evidence="7 8">Whole body</tissue>
    </source>
</reference>
<organism evidence="6 7">
    <name type="scientific">Sipha flava</name>
    <name type="common">yellow sugarcane aphid</name>
    <dbReference type="NCBI Taxonomy" id="143950"/>
    <lineage>
        <taxon>Eukaryota</taxon>
        <taxon>Metazoa</taxon>
        <taxon>Ecdysozoa</taxon>
        <taxon>Arthropoda</taxon>
        <taxon>Hexapoda</taxon>
        <taxon>Insecta</taxon>
        <taxon>Pterygota</taxon>
        <taxon>Neoptera</taxon>
        <taxon>Paraneoptera</taxon>
        <taxon>Hemiptera</taxon>
        <taxon>Sternorrhyncha</taxon>
        <taxon>Aphidomorpha</taxon>
        <taxon>Aphidoidea</taxon>
        <taxon>Aphididae</taxon>
        <taxon>Sipha</taxon>
    </lineage>
</organism>
<dbReference type="InterPro" id="IPR046347">
    <property type="entry name" value="bZIP_sf"/>
</dbReference>
<feature type="domain" description="BZIP" evidence="5">
    <location>
        <begin position="185"/>
        <end position="248"/>
    </location>
</feature>
<dbReference type="SUPFAM" id="SSF57959">
    <property type="entry name" value="Leucine zipper domain"/>
    <property type="match status" value="1"/>
</dbReference>
<dbReference type="PANTHER" id="PTHR23351:SF24">
    <property type="entry name" value="ACTIVATING TRANSCRIPTION FACTOR 3-RELATED"/>
    <property type="match status" value="1"/>
</dbReference>
<evidence type="ECO:0000256" key="4">
    <source>
        <dbReference type="SAM" id="MobiDB-lite"/>
    </source>
</evidence>
<feature type="compositionally biased region" description="Low complexity" evidence="4">
    <location>
        <begin position="279"/>
        <end position="295"/>
    </location>
</feature>
<protein>
    <submittedName>
        <fullName evidence="7 8">Activating transcription factor 3-like</fullName>
    </submittedName>
</protein>
<dbReference type="RefSeq" id="XP_025418704.1">
    <property type="nucleotide sequence ID" value="XM_025562919.1"/>
</dbReference>
<feature type="region of interest" description="Disordered" evidence="4">
    <location>
        <begin position="1"/>
        <end position="33"/>
    </location>
</feature>
<evidence type="ECO:0000256" key="1">
    <source>
        <dbReference type="ARBA" id="ARBA00023015"/>
    </source>
</evidence>
<dbReference type="RefSeq" id="XP_025418706.1">
    <property type="nucleotide sequence ID" value="XM_025562921.1"/>
</dbReference>
<keyword evidence="6" id="KW-1185">Reference proteome</keyword>
<evidence type="ECO:0000259" key="5">
    <source>
        <dbReference type="PROSITE" id="PS50217"/>
    </source>
</evidence>
<dbReference type="PRINTS" id="PR00042">
    <property type="entry name" value="LEUZIPPRFOS"/>
</dbReference>
<dbReference type="GO" id="GO:0005634">
    <property type="term" value="C:nucleus"/>
    <property type="evidence" value="ECO:0007669"/>
    <property type="project" value="UniProtKB-ARBA"/>
</dbReference>
<dbReference type="AlphaFoldDB" id="A0A8B8G647"/>
<dbReference type="GO" id="GO:0000981">
    <property type="term" value="F:DNA-binding transcription factor activity, RNA polymerase II-specific"/>
    <property type="evidence" value="ECO:0007669"/>
    <property type="project" value="TreeGrafter"/>
</dbReference>
<dbReference type="OrthoDB" id="2596881at2759"/>
<keyword evidence="1" id="KW-0805">Transcription regulation</keyword>
<feature type="region of interest" description="Disordered" evidence="4">
    <location>
        <begin position="132"/>
        <end position="215"/>
    </location>
</feature>
<dbReference type="InterPro" id="IPR000837">
    <property type="entry name" value="AP-1"/>
</dbReference>
<dbReference type="GeneID" id="112689286"/>
<gene>
    <name evidence="7 8 9" type="primary">LOC112689286</name>
</gene>
<dbReference type="SMART" id="SM00338">
    <property type="entry name" value="BRLZ"/>
    <property type="match status" value="1"/>
</dbReference>
<feature type="compositionally biased region" description="Acidic residues" evidence="4">
    <location>
        <begin position="154"/>
        <end position="172"/>
    </location>
</feature>
<accession>A0A8B8G647</accession>
<dbReference type="PROSITE" id="PS00036">
    <property type="entry name" value="BZIP_BASIC"/>
    <property type="match status" value="1"/>
</dbReference>
<feature type="compositionally biased region" description="Basic residues" evidence="4">
    <location>
        <begin position="255"/>
        <end position="278"/>
    </location>
</feature>
<dbReference type="Proteomes" id="UP000694846">
    <property type="component" value="Unplaced"/>
</dbReference>
<dbReference type="Pfam" id="PF00170">
    <property type="entry name" value="bZIP_1"/>
    <property type="match status" value="1"/>
</dbReference>
<keyword evidence="2" id="KW-0238">DNA-binding</keyword>